<proteinExistence type="predicted"/>
<comment type="caution">
    <text evidence="2">The sequence shown here is derived from an EMBL/GenBank/DDBJ whole genome shotgun (WGS) entry which is preliminary data.</text>
</comment>
<reference evidence="2" key="2">
    <citation type="submission" date="2021-01" db="EMBL/GenBank/DDBJ databases">
        <authorList>
            <person name="Schikora-Tamarit M.A."/>
        </authorList>
    </citation>
    <scope>NUCLEOTIDE SEQUENCE</scope>
    <source>
        <strain evidence="2">CBS2887</strain>
    </source>
</reference>
<feature type="region of interest" description="Disordered" evidence="1">
    <location>
        <begin position="237"/>
        <end position="264"/>
    </location>
</feature>
<name>A0A9P8QG23_WICPI</name>
<protein>
    <submittedName>
        <fullName evidence="2">Uncharacterized protein</fullName>
    </submittedName>
</protein>
<dbReference type="OrthoDB" id="8249012at2759"/>
<evidence type="ECO:0000313" key="2">
    <source>
        <dbReference type="EMBL" id="KAH3688390.1"/>
    </source>
</evidence>
<dbReference type="EMBL" id="JAEUBG010000365">
    <property type="protein sequence ID" value="KAH3688390.1"/>
    <property type="molecule type" value="Genomic_DNA"/>
</dbReference>
<dbReference type="AlphaFoldDB" id="A0A9P8QG23"/>
<accession>A0A9P8QG23</accession>
<dbReference type="PANTHER" id="PTHR21521:SF0">
    <property type="entry name" value="AMUN, ISOFORM A"/>
    <property type="match status" value="1"/>
</dbReference>
<feature type="compositionally biased region" description="Basic and acidic residues" evidence="1">
    <location>
        <begin position="237"/>
        <end position="257"/>
    </location>
</feature>
<evidence type="ECO:0000256" key="1">
    <source>
        <dbReference type="SAM" id="MobiDB-lite"/>
    </source>
</evidence>
<sequence length="264" mass="30068">MSPPLKVTIAQLLKVKNTHYDKLVHELSQSTKTGLSELDSWKLNFSNTLKSRHMTSSTDPESFQISKEELLKLIDWKLKKGKFRPTLRSLVNQNSEDTIVSTIQQAFTLFLATQSQANGKSQYLDLVKQTITILVKLRGIGPATASLILSLLNKITNKAPPFFSDEAAMLVLTTNAKLKYNLKEYLEYVDWFYELNGKFQFNNEELEQGVWCLGIGKQLYGEDYLLIEQETIKVDSGIKRKTPDQESAKTSSRSERAAKRRKPN</sequence>
<gene>
    <name evidence="2" type="ORF">WICPIJ_000633</name>
</gene>
<dbReference type="Proteomes" id="UP000774326">
    <property type="component" value="Unassembled WGS sequence"/>
</dbReference>
<keyword evidence="3" id="KW-1185">Reference proteome</keyword>
<dbReference type="PANTHER" id="PTHR21521">
    <property type="entry name" value="AMUN, ISOFORM A"/>
    <property type="match status" value="1"/>
</dbReference>
<evidence type="ECO:0000313" key="3">
    <source>
        <dbReference type="Proteomes" id="UP000774326"/>
    </source>
</evidence>
<organism evidence="2 3">
    <name type="scientific">Wickerhamomyces pijperi</name>
    <name type="common">Yeast</name>
    <name type="synonym">Pichia pijperi</name>
    <dbReference type="NCBI Taxonomy" id="599730"/>
    <lineage>
        <taxon>Eukaryota</taxon>
        <taxon>Fungi</taxon>
        <taxon>Dikarya</taxon>
        <taxon>Ascomycota</taxon>
        <taxon>Saccharomycotina</taxon>
        <taxon>Saccharomycetes</taxon>
        <taxon>Phaffomycetales</taxon>
        <taxon>Wickerhamomycetaceae</taxon>
        <taxon>Wickerhamomyces</taxon>
    </lineage>
</organism>
<reference evidence="2" key="1">
    <citation type="journal article" date="2021" name="Open Biol.">
        <title>Shared evolutionary footprints suggest mitochondrial oxidative damage underlies multiple complex I losses in fungi.</title>
        <authorList>
            <person name="Schikora-Tamarit M.A."/>
            <person name="Marcet-Houben M."/>
            <person name="Nosek J."/>
            <person name="Gabaldon T."/>
        </authorList>
    </citation>
    <scope>NUCLEOTIDE SEQUENCE</scope>
    <source>
        <strain evidence="2">CBS2887</strain>
    </source>
</reference>